<proteinExistence type="inferred from homology"/>
<dbReference type="InterPro" id="IPR002645">
    <property type="entry name" value="STAS_dom"/>
</dbReference>
<sequence length="99" mass="11295">MDIERRQETERAVLALKGRFDAHQVPRFKAQVEPVEHPLQLDLTHVNFIDSTALAALINLYKKAREAGHSFSIRGLQDPVRVILEITGLYHILPIEETV</sequence>
<feature type="domain" description="STAS" evidence="3">
    <location>
        <begin position="1"/>
        <end position="99"/>
    </location>
</feature>
<evidence type="ECO:0000313" key="5">
    <source>
        <dbReference type="Proteomes" id="UP000647587"/>
    </source>
</evidence>
<reference evidence="5" key="1">
    <citation type="journal article" date="2019" name="Int. J. Syst. Evol. Microbiol.">
        <title>The Global Catalogue of Microorganisms (GCM) 10K type strain sequencing project: providing services to taxonomists for standard genome sequencing and annotation.</title>
        <authorList>
            <consortium name="The Broad Institute Genomics Platform"/>
            <consortium name="The Broad Institute Genome Sequencing Center for Infectious Disease"/>
            <person name="Wu L."/>
            <person name="Ma J."/>
        </authorList>
    </citation>
    <scope>NUCLEOTIDE SEQUENCE [LARGE SCALE GENOMIC DNA]</scope>
    <source>
        <strain evidence="5">JCM 30331</strain>
    </source>
</reference>
<organism evidence="4 5">
    <name type="scientific">Deinococcus malanensis</name>
    <dbReference type="NCBI Taxonomy" id="1706855"/>
    <lineage>
        <taxon>Bacteria</taxon>
        <taxon>Thermotogati</taxon>
        <taxon>Deinococcota</taxon>
        <taxon>Deinococci</taxon>
        <taxon>Deinococcales</taxon>
        <taxon>Deinococcaceae</taxon>
        <taxon>Deinococcus</taxon>
    </lineage>
</organism>
<evidence type="ECO:0000256" key="2">
    <source>
        <dbReference type="RuleBase" id="RU003749"/>
    </source>
</evidence>
<dbReference type="SUPFAM" id="SSF52091">
    <property type="entry name" value="SpoIIaa-like"/>
    <property type="match status" value="1"/>
</dbReference>
<gene>
    <name evidence="4" type="ORF">GCM10008955_37050</name>
</gene>
<accession>A0ABQ2F120</accession>
<comment type="caution">
    <text evidence="4">The sequence shown here is derived from an EMBL/GenBank/DDBJ whole genome shotgun (WGS) entry which is preliminary data.</text>
</comment>
<dbReference type="NCBIfam" id="TIGR00377">
    <property type="entry name" value="ant_ant_sig"/>
    <property type="match status" value="1"/>
</dbReference>
<dbReference type="InterPro" id="IPR003658">
    <property type="entry name" value="Anti-sigma_ant"/>
</dbReference>
<evidence type="ECO:0000256" key="1">
    <source>
        <dbReference type="ARBA" id="ARBA00009013"/>
    </source>
</evidence>
<dbReference type="Gene3D" id="3.30.750.24">
    <property type="entry name" value="STAS domain"/>
    <property type="match status" value="1"/>
</dbReference>
<protein>
    <recommendedName>
        <fullName evidence="2">Anti-sigma factor antagonist</fullName>
    </recommendedName>
</protein>
<dbReference type="EMBL" id="BMPP01000021">
    <property type="protein sequence ID" value="GGK39831.1"/>
    <property type="molecule type" value="Genomic_DNA"/>
</dbReference>
<keyword evidence="5" id="KW-1185">Reference proteome</keyword>
<name>A0ABQ2F120_9DEIO</name>
<dbReference type="CDD" id="cd07043">
    <property type="entry name" value="STAS_anti-anti-sigma_factors"/>
    <property type="match status" value="1"/>
</dbReference>
<dbReference type="PROSITE" id="PS50801">
    <property type="entry name" value="STAS"/>
    <property type="match status" value="1"/>
</dbReference>
<dbReference type="PANTHER" id="PTHR33495">
    <property type="entry name" value="ANTI-SIGMA FACTOR ANTAGONIST TM_1081-RELATED-RELATED"/>
    <property type="match status" value="1"/>
</dbReference>
<dbReference type="RefSeq" id="WP_189011453.1">
    <property type="nucleotide sequence ID" value="NZ_BMPP01000021.1"/>
</dbReference>
<dbReference type="InterPro" id="IPR036513">
    <property type="entry name" value="STAS_dom_sf"/>
</dbReference>
<evidence type="ECO:0000259" key="3">
    <source>
        <dbReference type="PROSITE" id="PS50801"/>
    </source>
</evidence>
<comment type="similarity">
    <text evidence="1 2">Belongs to the anti-sigma-factor antagonist family.</text>
</comment>
<dbReference type="Pfam" id="PF01740">
    <property type="entry name" value="STAS"/>
    <property type="match status" value="1"/>
</dbReference>
<evidence type="ECO:0000313" key="4">
    <source>
        <dbReference type="EMBL" id="GGK39831.1"/>
    </source>
</evidence>
<dbReference type="Proteomes" id="UP000647587">
    <property type="component" value="Unassembled WGS sequence"/>
</dbReference>